<feature type="domain" description="MYST-type HAT" evidence="13">
    <location>
        <begin position="249"/>
        <end position="534"/>
    </location>
</feature>
<dbReference type="Proteomes" id="UP000095287">
    <property type="component" value="Unplaced"/>
</dbReference>
<keyword evidence="10" id="KW-0539">Nucleus</keyword>
<dbReference type="InterPro" id="IPR002717">
    <property type="entry name" value="HAT_MYST-type"/>
</dbReference>
<feature type="region of interest" description="Disordered" evidence="12">
    <location>
        <begin position="939"/>
        <end position="961"/>
    </location>
</feature>
<dbReference type="Gene3D" id="3.30.60.60">
    <property type="entry name" value="N-acetyl transferase-like"/>
    <property type="match status" value="1"/>
</dbReference>
<keyword evidence="14" id="KW-1185">Reference proteome</keyword>
<keyword evidence="4" id="KW-0808">Transferase</keyword>
<feature type="compositionally biased region" description="Basic and acidic residues" evidence="12">
    <location>
        <begin position="725"/>
        <end position="750"/>
    </location>
</feature>
<keyword evidence="9" id="KW-0007">Acetylation</keyword>
<evidence type="ECO:0000313" key="14">
    <source>
        <dbReference type="Proteomes" id="UP000095287"/>
    </source>
</evidence>
<dbReference type="GO" id="GO:0006357">
    <property type="term" value="P:regulation of transcription by RNA polymerase II"/>
    <property type="evidence" value="ECO:0007669"/>
    <property type="project" value="TreeGrafter"/>
</dbReference>
<dbReference type="EC" id="2.3.1.48" evidence="3"/>
<feature type="compositionally biased region" description="Polar residues" evidence="12">
    <location>
        <begin position="751"/>
        <end position="776"/>
    </location>
</feature>
<feature type="compositionally biased region" description="Basic and acidic residues" evidence="12">
    <location>
        <begin position="634"/>
        <end position="648"/>
    </location>
</feature>
<dbReference type="Gene3D" id="1.10.10.10">
    <property type="entry name" value="Winged helix-like DNA-binding domain superfamily/Winged helix DNA-binding domain"/>
    <property type="match status" value="1"/>
</dbReference>
<evidence type="ECO:0000256" key="5">
    <source>
        <dbReference type="ARBA" id="ARBA00022723"/>
    </source>
</evidence>
<evidence type="ECO:0000313" key="15">
    <source>
        <dbReference type="WBParaSite" id="L893_g21049.t2"/>
    </source>
</evidence>
<dbReference type="GO" id="GO:0010484">
    <property type="term" value="F:histone H3 acetyltransferase activity"/>
    <property type="evidence" value="ECO:0007669"/>
    <property type="project" value="TreeGrafter"/>
</dbReference>
<dbReference type="InterPro" id="IPR036388">
    <property type="entry name" value="WH-like_DNA-bd_sf"/>
</dbReference>
<keyword evidence="6" id="KW-0863">Zinc-finger</keyword>
<sequence>MGRGRPPLHRERPTPVGSNGRKHISSLAQSSPSSHTMEVKRRGRKRKVRQESAVRGPTNDDDSSPCTSSDSEPYRQTGRAACSRSSISPHRRSDNLLDALSPYFRASAQRRRLHQRGEYALLSGKHQRSKHATPLSSGETPRRGRPCSLYRNVMKARNSRNIKLSVDRNSTITPVSTSMKASKRTFATSSLRAVPAQTVQVQRTSNEAKSVNSYMARFNTPATTQLYKEIHDVFQKQRSSQMDYIIENKGRSLPSAIQIGQHYMKTWYSSPYPQEYVSQPFIFICPYCLHYSMTEDIWNRHAKKCVTNKPPGDEIYRFRNTDETISVFEVDGNVSRIYCQNLCLLSKLFLDSKTLFYDVEPFLFYVLTRVDSNGFHFVGYFSKEKYNTFRYERYHLSCIMTLPCFQRKGYGRFLIDFSYLLARREGKPGTPEKPLSELGDKSFRAYWRTAILQYFASCGCDNGKKSSLKAICEATGMTTHDIKYALKELKFLRKVPGTASHQLSINWCMIDMFKRQETGRKRLVAFDTLLKWMPKTYSLEQDYQIPGTAEAGDQVRNEKEQTERKVPGNRKSTEKKDVKPIENLEAQESRFTEGHHKDNPHKSYKIEAEASNTRKRTKQRADMEGGRNQKRKKVESDNDQKEEVEKSRRVTLRNPRKVFNAPSMFDESSDEERRPIHRCRGQKKSTTNPNDQEYRPTLRSRRSSMRNPQKKDGNPADNDALQNKNAHDFLDRKPEELKDAGGDYVDEHEITSSMPTEPSSKNHQCAETNSKQISSDSDQHRSRSETPTPPSPTYEEQQGSTRTNSSLSSETTSARCQSVVEAIGYNLEREDSVTPTEVRPISVQSNQSYTVNMGGDPDDNDMANNSPTDFPGYDEEERHQRSVCKIQPPQTNGIVHQIGITTTEMPNLNSVDSNNGGLAVSDDDIPPTLSPMFSEVQASTPSGEETLITQNDNTQGGNQISRQIDNQSAPLILQQQQVNTNKDDQAPYSVAPVSNGIVKSTWASRDRKDHIVHSTTSPANSSLSITTPEVKNRPDYDHSSFPAPNRPENCKSAGAQGAHQILSQQGPASQQPPSETPKTKAGNRRRNTVGTTSYPAAAAPLQQQYPNFPAVNAIAASPYFPHGNQFAPPNYGYPMYPNANPAQFHQAAGASAIYPTSWPTQAQYATQYNMQKQGMASFPAAYYMTSNVAVPMNGVHQPVNSGATAATNGSAQNFPRYPSIDANAPQPFTQFYNPSYGFMSANMPLNP</sequence>
<dbReference type="InterPro" id="IPR050603">
    <property type="entry name" value="MYST_HAT"/>
</dbReference>
<keyword evidence="5" id="KW-0479">Metal-binding</keyword>
<feature type="compositionally biased region" description="Polar residues" evidence="12">
    <location>
        <begin position="797"/>
        <end position="813"/>
    </location>
</feature>
<accession>A0A1I7YYR6</accession>
<feature type="region of interest" description="Disordered" evidence="12">
    <location>
        <begin position="548"/>
        <end position="813"/>
    </location>
</feature>
<evidence type="ECO:0000256" key="8">
    <source>
        <dbReference type="ARBA" id="ARBA00022853"/>
    </source>
</evidence>
<keyword evidence="7" id="KW-0862">Zinc</keyword>
<dbReference type="Pfam" id="PF17772">
    <property type="entry name" value="zf-MYST"/>
    <property type="match status" value="1"/>
</dbReference>
<feature type="region of interest" description="Disordered" evidence="12">
    <location>
        <begin position="1001"/>
        <end position="1090"/>
    </location>
</feature>
<dbReference type="FunFam" id="3.40.630.30:FF:000001">
    <property type="entry name" value="Histone acetyltransferase"/>
    <property type="match status" value="1"/>
</dbReference>
<feature type="compositionally biased region" description="Polar residues" evidence="12">
    <location>
        <begin position="26"/>
        <end position="36"/>
    </location>
</feature>
<organism evidence="14 15">
    <name type="scientific">Steinernema glaseri</name>
    <dbReference type="NCBI Taxonomy" id="37863"/>
    <lineage>
        <taxon>Eukaryota</taxon>
        <taxon>Metazoa</taxon>
        <taxon>Ecdysozoa</taxon>
        <taxon>Nematoda</taxon>
        <taxon>Chromadorea</taxon>
        <taxon>Rhabditida</taxon>
        <taxon>Tylenchina</taxon>
        <taxon>Panagrolaimomorpha</taxon>
        <taxon>Strongyloidoidea</taxon>
        <taxon>Steinernematidae</taxon>
        <taxon>Steinernema</taxon>
    </lineage>
</organism>
<name>A0A1I7YYR6_9BILA</name>
<dbReference type="GO" id="GO:0003682">
    <property type="term" value="F:chromatin binding"/>
    <property type="evidence" value="ECO:0007669"/>
    <property type="project" value="TreeGrafter"/>
</dbReference>
<dbReference type="PROSITE" id="PS51726">
    <property type="entry name" value="MYST_HAT"/>
    <property type="match status" value="1"/>
</dbReference>
<evidence type="ECO:0000256" key="3">
    <source>
        <dbReference type="ARBA" id="ARBA00013184"/>
    </source>
</evidence>
<evidence type="ECO:0000256" key="10">
    <source>
        <dbReference type="ARBA" id="ARBA00023242"/>
    </source>
</evidence>
<evidence type="ECO:0000256" key="11">
    <source>
        <dbReference type="PIRSR" id="PIRSR602717-51"/>
    </source>
</evidence>
<dbReference type="PANTHER" id="PTHR10615:SF217">
    <property type="entry name" value="HISTONE ACETYLTRANSFERASE"/>
    <property type="match status" value="1"/>
</dbReference>
<evidence type="ECO:0000256" key="7">
    <source>
        <dbReference type="ARBA" id="ARBA00022833"/>
    </source>
</evidence>
<comment type="subcellular location">
    <subcellularLocation>
        <location evidence="1">Nucleus</location>
    </subcellularLocation>
</comment>
<evidence type="ECO:0000256" key="9">
    <source>
        <dbReference type="ARBA" id="ARBA00022990"/>
    </source>
</evidence>
<feature type="active site" description="Proton donor/acceptor" evidence="11">
    <location>
        <position position="432"/>
    </location>
</feature>
<dbReference type="InterPro" id="IPR040706">
    <property type="entry name" value="Zf-MYST"/>
</dbReference>
<evidence type="ECO:0000256" key="1">
    <source>
        <dbReference type="ARBA" id="ARBA00004123"/>
    </source>
</evidence>
<evidence type="ECO:0000259" key="13">
    <source>
        <dbReference type="PROSITE" id="PS51726"/>
    </source>
</evidence>
<protein>
    <recommendedName>
        <fullName evidence="3">histone acetyltransferase</fullName>
        <ecNumber evidence="3">2.3.1.48</ecNumber>
    </recommendedName>
</protein>
<dbReference type="AlphaFoldDB" id="A0A1I7YYR6"/>
<dbReference type="Gene3D" id="3.40.630.30">
    <property type="match status" value="1"/>
</dbReference>
<proteinExistence type="inferred from homology"/>
<reference evidence="15" key="1">
    <citation type="submission" date="2016-11" db="UniProtKB">
        <authorList>
            <consortium name="WormBaseParasite"/>
        </authorList>
    </citation>
    <scope>IDENTIFICATION</scope>
</reference>
<dbReference type="Pfam" id="PF01853">
    <property type="entry name" value="MOZ_SAS"/>
    <property type="match status" value="1"/>
</dbReference>
<evidence type="ECO:0000256" key="6">
    <source>
        <dbReference type="ARBA" id="ARBA00022771"/>
    </source>
</evidence>
<evidence type="ECO:0000256" key="2">
    <source>
        <dbReference type="ARBA" id="ARBA00010107"/>
    </source>
</evidence>
<dbReference type="InterPro" id="IPR016181">
    <property type="entry name" value="Acyl_CoA_acyltransferase"/>
</dbReference>
<feature type="compositionally biased region" description="Low complexity" evidence="12">
    <location>
        <begin position="1063"/>
        <end position="1073"/>
    </location>
</feature>
<dbReference type="GO" id="GO:0003712">
    <property type="term" value="F:transcription coregulator activity"/>
    <property type="evidence" value="ECO:0007669"/>
    <property type="project" value="TreeGrafter"/>
</dbReference>
<dbReference type="SUPFAM" id="SSF55729">
    <property type="entry name" value="Acyl-CoA N-acyltransferases (Nat)"/>
    <property type="match status" value="1"/>
</dbReference>
<dbReference type="GO" id="GO:0070776">
    <property type="term" value="C:MOZ/MORF histone acetyltransferase complex"/>
    <property type="evidence" value="ECO:0007669"/>
    <property type="project" value="TreeGrafter"/>
</dbReference>
<feature type="compositionally biased region" description="Basic and acidic residues" evidence="12">
    <location>
        <begin position="553"/>
        <end position="608"/>
    </location>
</feature>
<dbReference type="WBParaSite" id="L893_g21049.t2">
    <property type="protein sequence ID" value="L893_g21049.t2"/>
    <property type="gene ID" value="L893_g21049"/>
</dbReference>
<dbReference type="GO" id="GO:0008270">
    <property type="term" value="F:zinc ion binding"/>
    <property type="evidence" value="ECO:0007669"/>
    <property type="project" value="UniProtKB-KW"/>
</dbReference>
<feature type="compositionally biased region" description="Polar residues" evidence="12">
    <location>
        <begin position="1013"/>
        <end position="1029"/>
    </location>
</feature>
<feature type="region of interest" description="Disordered" evidence="12">
    <location>
        <begin position="121"/>
        <end position="146"/>
    </location>
</feature>
<dbReference type="GO" id="GO:0005634">
    <property type="term" value="C:nucleus"/>
    <property type="evidence" value="ECO:0007669"/>
    <property type="project" value="UniProtKB-SubCell"/>
</dbReference>
<evidence type="ECO:0000256" key="4">
    <source>
        <dbReference type="ARBA" id="ARBA00022679"/>
    </source>
</evidence>
<dbReference type="PANTHER" id="PTHR10615">
    <property type="entry name" value="HISTONE ACETYLTRANSFERASE"/>
    <property type="match status" value="1"/>
</dbReference>
<keyword evidence="8" id="KW-0156">Chromatin regulator</keyword>
<evidence type="ECO:0000256" key="12">
    <source>
        <dbReference type="SAM" id="MobiDB-lite"/>
    </source>
</evidence>
<feature type="region of interest" description="Disordered" evidence="12">
    <location>
        <begin position="1"/>
        <end position="93"/>
    </location>
</feature>
<comment type="similarity">
    <text evidence="2">Belongs to the MYST (SAS/MOZ) family.</text>
</comment>